<proteinExistence type="predicted"/>
<organism evidence="1 2">
    <name type="scientific">Diaporthe australafricana</name>
    <dbReference type="NCBI Taxonomy" id="127596"/>
    <lineage>
        <taxon>Eukaryota</taxon>
        <taxon>Fungi</taxon>
        <taxon>Dikarya</taxon>
        <taxon>Ascomycota</taxon>
        <taxon>Pezizomycotina</taxon>
        <taxon>Sordariomycetes</taxon>
        <taxon>Sordariomycetidae</taxon>
        <taxon>Diaporthales</taxon>
        <taxon>Diaporthaceae</taxon>
        <taxon>Diaporthe</taxon>
    </lineage>
</organism>
<sequence length="74" mass="8365">MAFGGDAREKEVGTANRENMSHLLSSLALYPFTERLNMSITEVQVLLAQARREAQDPAFKAYFPVYVCIGQKKR</sequence>
<name>A0ABR3WKQ7_9PEZI</name>
<reference evidence="1 2" key="1">
    <citation type="journal article" date="2024" name="IMA Fungus">
        <title>IMA Genome - F19 : A genome assembly and annotation guide to empower mycologists, including annotated draft genome sequences of Ceratocystis pirilliformis, Diaporthe australafricana, Fusarium ophioides, Paecilomyces lecythidis, and Sporothrix stenoceras.</title>
        <authorList>
            <person name="Aylward J."/>
            <person name="Wilson A.M."/>
            <person name="Visagie C.M."/>
            <person name="Spraker J."/>
            <person name="Barnes I."/>
            <person name="Buitendag C."/>
            <person name="Ceriani C."/>
            <person name="Del Mar Angel L."/>
            <person name="du Plessis D."/>
            <person name="Fuchs T."/>
            <person name="Gasser K."/>
            <person name="Kramer D."/>
            <person name="Li W."/>
            <person name="Munsamy K."/>
            <person name="Piso A."/>
            <person name="Price J.L."/>
            <person name="Sonnekus B."/>
            <person name="Thomas C."/>
            <person name="van der Nest A."/>
            <person name="van Dijk A."/>
            <person name="van Heerden A."/>
            <person name="van Vuuren N."/>
            <person name="Yilmaz N."/>
            <person name="Duong T.A."/>
            <person name="van der Merwe N.A."/>
            <person name="Wingfield M.J."/>
            <person name="Wingfield B.D."/>
        </authorList>
    </citation>
    <scope>NUCLEOTIDE SEQUENCE [LARGE SCALE GENOMIC DNA]</scope>
    <source>
        <strain evidence="1 2">CMW 18300</strain>
    </source>
</reference>
<evidence type="ECO:0000313" key="1">
    <source>
        <dbReference type="EMBL" id="KAL1864227.1"/>
    </source>
</evidence>
<evidence type="ECO:0000313" key="2">
    <source>
        <dbReference type="Proteomes" id="UP001583177"/>
    </source>
</evidence>
<accession>A0ABR3WKQ7</accession>
<gene>
    <name evidence="1" type="ORF">Daus18300_007824</name>
</gene>
<dbReference type="EMBL" id="JAWRVE010000070">
    <property type="protein sequence ID" value="KAL1864227.1"/>
    <property type="molecule type" value="Genomic_DNA"/>
</dbReference>
<dbReference type="Proteomes" id="UP001583177">
    <property type="component" value="Unassembled WGS sequence"/>
</dbReference>
<comment type="caution">
    <text evidence="1">The sequence shown here is derived from an EMBL/GenBank/DDBJ whole genome shotgun (WGS) entry which is preliminary data.</text>
</comment>
<keyword evidence="2" id="KW-1185">Reference proteome</keyword>
<protein>
    <submittedName>
        <fullName evidence="1">Uncharacterized protein</fullName>
    </submittedName>
</protein>